<accession>A0AAW2YBZ0</accession>
<comment type="caution">
    <text evidence="1">The sequence shown here is derived from an EMBL/GenBank/DDBJ whole genome shotgun (WGS) entry which is preliminary data.</text>
</comment>
<name>A0AAW2YBZ0_9LAMI</name>
<dbReference type="PANTHER" id="PTHR31973">
    <property type="entry name" value="POLYPROTEIN, PUTATIVE-RELATED"/>
    <property type="match status" value="1"/>
</dbReference>
<evidence type="ECO:0000313" key="1">
    <source>
        <dbReference type="EMBL" id="KAL0463238.1"/>
    </source>
</evidence>
<sequence length="160" mass="17891">MQIASGDHKKSYASIPKYIAALKESNSGAFVKLKCDGLDITNPNCNPKFERIFISFEAQYHGYIKGCRPFIRVDGCFLKGPYKGKLFSAVALDANSGIFSIAIMICEAYTYGNFKDAMEEIKATDLEAHKWLMETCGEEPSTWSRHEFDASVKVDHVTIT</sequence>
<protein>
    <submittedName>
        <fullName evidence="1">Uncharacterized protein</fullName>
    </submittedName>
</protein>
<dbReference type="PANTHER" id="PTHR31973:SF187">
    <property type="entry name" value="MUTATOR TRANSPOSASE MUDRA PROTEIN"/>
    <property type="match status" value="1"/>
</dbReference>
<reference evidence="1" key="1">
    <citation type="submission" date="2020-06" db="EMBL/GenBank/DDBJ databases">
        <authorList>
            <person name="Li T."/>
            <person name="Hu X."/>
            <person name="Zhang T."/>
            <person name="Song X."/>
            <person name="Zhang H."/>
            <person name="Dai N."/>
            <person name="Sheng W."/>
            <person name="Hou X."/>
            <person name="Wei L."/>
        </authorList>
    </citation>
    <scope>NUCLEOTIDE SEQUENCE</scope>
    <source>
        <strain evidence="1">KEN1</strain>
        <tissue evidence="1">Leaf</tissue>
    </source>
</reference>
<dbReference type="EMBL" id="JACGWN010000001">
    <property type="protein sequence ID" value="KAL0463238.1"/>
    <property type="molecule type" value="Genomic_DNA"/>
</dbReference>
<organism evidence="1">
    <name type="scientific">Sesamum latifolium</name>
    <dbReference type="NCBI Taxonomy" id="2727402"/>
    <lineage>
        <taxon>Eukaryota</taxon>
        <taxon>Viridiplantae</taxon>
        <taxon>Streptophyta</taxon>
        <taxon>Embryophyta</taxon>
        <taxon>Tracheophyta</taxon>
        <taxon>Spermatophyta</taxon>
        <taxon>Magnoliopsida</taxon>
        <taxon>eudicotyledons</taxon>
        <taxon>Gunneridae</taxon>
        <taxon>Pentapetalae</taxon>
        <taxon>asterids</taxon>
        <taxon>lamiids</taxon>
        <taxon>Lamiales</taxon>
        <taxon>Pedaliaceae</taxon>
        <taxon>Sesamum</taxon>
    </lineage>
</organism>
<proteinExistence type="predicted"/>
<dbReference type="AlphaFoldDB" id="A0AAW2YBZ0"/>
<reference evidence="1" key="2">
    <citation type="journal article" date="2024" name="Plant">
        <title>Genomic evolution and insights into agronomic trait innovations of Sesamum species.</title>
        <authorList>
            <person name="Miao H."/>
            <person name="Wang L."/>
            <person name="Qu L."/>
            <person name="Liu H."/>
            <person name="Sun Y."/>
            <person name="Le M."/>
            <person name="Wang Q."/>
            <person name="Wei S."/>
            <person name="Zheng Y."/>
            <person name="Lin W."/>
            <person name="Duan Y."/>
            <person name="Cao H."/>
            <person name="Xiong S."/>
            <person name="Wang X."/>
            <person name="Wei L."/>
            <person name="Li C."/>
            <person name="Ma Q."/>
            <person name="Ju M."/>
            <person name="Zhao R."/>
            <person name="Li G."/>
            <person name="Mu C."/>
            <person name="Tian Q."/>
            <person name="Mei H."/>
            <person name="Zhang T."/>
            <person name="Gao T."/>
            <person name="Zhang H."/>
        </authorList>
    </citation>
    <scope>NUCLEOTIDE SEQUENCE</scope>
    <source>
        <strain evidence="1">KEN1</strain>
    </source>
</reference>
<gene>
    <name evidence="1" type="ORF">Slati_0211400</name>
</gene>